<reference evidence="9" key="1">
    <citation type="submission" date="2016-06" db="EMBL/GenBank/DDBJ databases">
        <authorList>
            <person name="Varghese N."/>
            <person name="Submissions Spin"/>
        </authorList>
    </citation>
    <scope>NUCLEOTIDE SEQUENCE [LARGE SCALE GENOMIC DNA]</scope>
    <source>
        <strain evidence="9">DSM 44814</strain>
    </source>
</reference>
<dbReference type="PROSITE" id="PS50893">
    <property type="entry name" value="ABC_TRANSPORTER_2"/>
    <property type="match status" value="1"/>
</dbReference>
<feature type="transmembrane region" description="Helical" evidence="5">
    <location>
        <begin position="286"/>
        <end position="307"/>
    </location>
</feature>
<feature type="transmembrane region" description="Helical" evidence="5">
    <location>
        <begin position="171"/>
        <end position="191"/>
    </location>
</feature>
<dbReference type="GO" id="GO:0015421">
    <property type="term" value="F:ABC-type oligopeptide transporter activity"/>
    <property type="evidence" value="ECO:0007669"/>
    <property type="project" value="TreeGrafter"/>
</dbReference>
<accession>A0A1C6V1F8</accession>
<dbReference type="Gene3D" id="3.40.50.300">
    <property type="entry name" value="P-loop containing nucleotide triphosphate hydrolases"/>
    <property type="match status" value="1"/>
</dbReference>
<feature type="domain" description="ABC transmembrane type-1" evidence="7">
    <location>
        <begin position="36"/>
        <end position="315"/>
    </location>
</feature>
<gene>
    <name evidence="8" type="ORF">GA0070604_4226</name>
</gene>
<dbReference type="GO" id="GO:0016887">
    <property type="term" value="F:ATP hydrolysis activity"/>
    <property type="evidence" value="ECO:0007669"/>
    <property type="project" value="InterPro"/>
</dbReference>
<dbReference type="InterPro" id="IPR039421">
    <property type="entry name" value="Type_1_exporter"/>
</dbReference>
<evidence type="ECO:0000256" key="5">
    <source>
        <dbReference type="SAM" id="Phobius"/>
    </source>
</evidence>
<dbReference type="Proteomes" id="UP000199696">
    <property type="component" value="Unassembled WGS sequence"/>
</dbReference>
<organism evidence="8 9">
    <name type="scientific">Micromonospora eburnea</name>
    <dbReference type="NCBI Taxonomy" id="227316"/>
    <lineage>
        <taxon>Bacteria</taxon>
        <taxon>Bacillati</taxon>
        <taxon>Actinomycetota</taxon>
        <taxon>Actinomycetes</taxon>
        <taxon>Micromonosporales</taxon>
        <taxon>Micromonosporaceae</taxon>
        <taxon>Micromonospora</taxon>
    </lineage>
</organism>
<dbReference type="PROSITE" id="PS00211">
    <property type="entry name" value="ABC_TRANSPORTER_1"/>
    <property type="match status" value="1"/>
</dbReference>
<dbReference type="Gene3D" id="1.20.1560.10">
    <property type="entry name" value="ABC transporter type 1, transmembrane domain"/>
    <property type="match status" value="1"/>
</dbReference>
<dbReference type="InterPro" id="IPR003439">
    <property type="entry name" value="ABC_transporter-like_ATP-bd"/>
</dbReference>
<dbReference type="InterPro" id="IPR017871">
    <property type="entry name" value="ABC_transporter-like_CS"/>
</dbReference>
<evidence type="ECO:0000256" key="1">
    <source>
        <dbReference type="ARBA" id="ARBA00004651"/>
    </source>
</evidence>
<dbReference type="RefSeq" id="WP_091121079.1">
    <property type="nucleotide sequence ID" value="NZ_FMHY01000002.1"/>
</dbReference>
<dbReference type="PROSITE" id="PS50929">
    <property type="entry name" value="ABC_TM1F"/>
    <property type="match status" value="1"/>
</dbReference>
<dbReference type="SUPFAM" id="SSF90123">
    <property type="entry name" value="ABC transporter transmembrane region"/>
    <property type="match status" value="1"/>
</dbReference>
<evidence type="ECO:0000256" key="2">
    <source>
        <dbReference type="ARBA" id="ARBA00022692"/>
    </source>
</evidence>
<dbReference type="AlphaFoldDB" id="A0A1C6V1F8"/>
<dbReference type="STRING" id="227316.GA0070604_4226"/>
<protein>
    <submittedName>
        <fullName evidence="8">ABC-type multidrug transport system, ATPase and permease component</fullName>
    </submittedName>
</protein>
<proteinExistence type="predicted"/>
<dbReference type="GO" id="GO:0005524">
    <property type="term" value="F:ATP binding"/>
    <property type="evidence" value="ECO:0007669"/>
    <property type="project" value="InterPro"/>
</dbReference>
<feature type="transmembrane region" description="Helical" evidence="5">
    <location>
        <begin position="33"/>
        <end position="50"/>
    </location>
</feature>
<evidence type="ECO:0000256" key="3">
    <source>
        <dbReference type="ARBA" id="ARBA00022989"/>
    </source>
</evidence>
<dbReference type="SUPFAM" id="SSF52540">
    <property type="entry name" value="P-loop containing nucleoside triphosphate hydrolases"/>
    <property type="match status" value="1"/>
</dbReference>
<dbReference type="PANTHER" id="PTHR43394">
    <property type="entry name" value="ATP-DEPENDENT PERMEASE MDL1, MITOCHONDRIAL"/>
    <property type="match status" value="1"/>
</dbReference>
<keyword evidence="4 5" id="KW-0472">Membrane</keyword>
<dbReference type="InterPro" id="IPR011527">
    <property type="entry name" value="ABC1_TM_dom"/>
</dbReference>
<dbReference type="Pfam" id="PF00664">
    <property type="entry name" value="ABC_membrane"/>
    <property type="match status" value="1"/>
</dbReference>
<feature type="transmembrane region" description="Helical" evidence="5">
    <location>
        <begin position="252"/>
        <end position="274"/>
    </location>
</feature>
<name>A0A1C6V1F8_9ACTN</name>
<dbReference type="Pfam" id="PF00005">
    <property type="entry name" value="ABC_tran"/>
    <property type="match status" value="1"/>
</dbReference>
<evidence type="ECO:0000259" key="6">
    <source>
        <dbReference type="PROSITE" id="PS50893"/>
    </source>
</evidence>
<keyword evidence="3 5" id="KW-1133">Transmembrane helix</keyword>
<keyword evidence="9" id="KW-1185">Reference proteome</keyword>
<feature type="domain" description="ABC transporter" evidence="6">
    <location>
        <begin position="290"/>
        <end position="565"/>
    </location>
</feature>
<evidence type="ECO:0000313" key="8">
    <source>
        <dbReference type="EMBL" id="SCL60132.1"/>
    </source>
</evidence>
<dbReference type="OrthoDB" id="4966664at2"/>
<feature type="transmembrane region" description="Helical" evidence="5">
    <location>
        <begin position="70"/>
        <end position="90"/>
    </location>
</feature>
<evidence type="ECO:0000256" key="4">
    <source>
        <dbReference type="ARBA" id="ARBA00023136"/>
    </source>
</evidence>
<dbReference type="GO" id="GO:0005886">
    <property type="term" value="C:plasma membrane"/>
    <property type="evidence" value="ECO:0007669"/>
    <property type="project" value="UniProtKB-SubCell"/>
</dbReference>
<evidence type="ECO:0000313" key="9">
    <source>
        <dbReference type="Proteomes" id="UP000199696"/>
    </source>
</evidence>
<dbReference type="InterPro" id="IPR036640">
    <property type="entry name" value="ABC1_TM_sf"/>
</dbReference>
<feature type="transmembrane region" description="Helical" evidence="5">
    <location>
        <begin position="141"/>
        <end position="165"/>
    </location>
</feature>
<dbReference type="InterPro" id="IPR027417">
    <property type="entry name" value="P-loop_NTPase"/>
</dbReference>
<dbReference type="EMBL" id="FMHY01000002">
    <property type="protein sequence ID" value="SCL60132.1"/>
    <property type="molecule type" value="Genomic_DNA"/>
</dbReference>
<comment type="subcellular location">
    <subcellularLocation>
        <location evidence="1">Cell membrane</location>
        <topology evidence="1">Multi-pass membrane protein</topology>
    </subcellularLocation>
</comment>
<keyword evidence="2 5" id="KW-0812">Transmembrane</keyword>
<dbReference type="PANTHER" id="PTHR43394:SF1">
    <property type="entry name" value="ATP-BINDING CASSETTE SUB-FAMILY B MEMBER 10, MITOCHONDRIAL"/>
    <property type="match status" value="1"/>
</dbReference>
<evidence type="ECO:0000259" key="7">
    <source>
        <dbReference type="PROSITE" id="PS50929"/>
    </source>
</evidence>
<sequence length="583" mass="61673">MAPQIPHAEPGSPDTRSPLRYIWWLARCQPWRVLRGTFFGTAWMVGLAARPYLVSRAIDDGLRAGNTVSLLLWSAAIVVAGAALAHLAILRHRTMTMVREDASARSAEVLLRHLSRVGAVLPRRLATGEVATVGGSDVRQVAAVLSLAGPGLGGIIAYGVVAVLLWTVSPLLALVVLLGIPVIVATMGPLLRRLDRAERSYRQEQGLLTARAGDIVAGLRVLAGVGGRELFARRYAARSAVALARGYRVGAVVSWVDALTVAIPGAFLAAVVWLTARMTVTGEISIGQMVAVYGYAAALMVPVWFLLEDSYDLIRGRVAAGRIIALLGIKPYDADGPGAEPAPGRPADLHDPVTGLTVPEGGLFGVAVDDPAEGLALADRLGRYAESRVTWGGVPVTKIALGEIRASILVAEHDSYLFAGTLRDVLRGPVRRDDAEITAALHAASAEDVAEALPDGLDTPVGTRALDLSGGQRQRIRLARALLARPRVLILVEPASAVDAHTEARIAERMAAFRDGLTTIVITTSPLLLGRADMVAHVSGGRVTGTGTHAQLVEHDPGYRELVLRQSRSGEASRATVAEEAVR</sequence>